<organism evidence="3 4">
    <name type="scientific">Marinobacter adhaerens</name>
    <dbReference type="NCBI Taxonomy" id="1033846"/>
    <lineage>
        <taxon>Bacteria</taxon>
        <taxon>Pseudomonadati</taxon>
        <taxon>Pseudomonadota</taxon>
        <taxon>Gammaproteobacteria</taxon>
        <taxon>Pseudomonadales</taxon>
        <taxon>Marinobacteraceae</taxon>
        <taxon>Marinobacter</taxon>
    </lineage>
</organism>
<accession>A0A851I3G9</accession>
<reference evidence="3 4" key="1">
    <citation type="submission" date="2020-03" db="EMBL/GenBank/DDBJ databases">
        <title>Metagenomic, metatranscriptomic, and metabolomic analyses revealed the key microbes and metabolic features during the fermentation of ganjang, Korean traditional soy sauce.</title>
        <authorList>
            <person name="Chun B.H."/>
            <person name="Jeon C.O."/>
        </authorList>
    </citation>
    <scope>NUCLEOTIDE SEQUENCE [LARGE SCALE GENOMIC DNA]</scope>
    <source>
        <strain evidence="3 4">KG14</strain>
    </source>
</reference>
<evidence type="ECO:0000259" key="2">
    <source>
        <dbReference type="Pfam" id="PF20249"/>
    </source>
</evidence>
<feature type="domain" description="Toxin VasX N-terminal region" evidence="2">
    <location>
        <begin position="26"/>
        <end position="162"/>
    </location>
</feature>
<protein>
    <recommendedName>
        <fullName evidence="2">Toxin VasX N-terminal region domain-containing protein</fullName>
    </recommendedName>
</protein>
<dbReference type="EMBL" id="JABEVQ010000007">
    <property type="protein sequence ID" value="NWN92628.1"/>
    <property type="molecule type" value="Genomic_DNA"/>
</dbReference>
<dbReference type="AlphaFoldDB" id="A0A851I3G9"/>
<comment type="caution">
    <text evidence="3">The sequence shown here is derived from an EMBL/GenBank/DDBJ whole genome shotgun (WGS) entry which is preliminary data.</text>
</comment>
<keyword evidence="4" id="KW-1185">Reference proteome</keyword>
<evidence type="ECO:0000313" key="3">
    <source>
        <dbReference type="EMBL" id="NWN92628.1"/>
    </source>
</evidence>
<dbReference type="CDD" id="cd20708">
    <property type="entry name" value="MIX_IV"/>
    <property type="match status" value="1"/>
</dbReference>
<name>A0A851I3G9_9GAMM</name>
<sequence>MGAIIGDPVAAGDRQSQADITAEGACPLTRTDIQLIPVRYAYVDKPVDHDALESQYELGFQPVGIRQVRDGYLYLFHSDAPDTLHEYQITEGGAVTKRLWTGSDATKDQRAGTPDTPAVVVPRRGHIDVLFSSAQLTAKKCSMLIRWESYRSEVMRRVVLSGYCPIKGSPQLLNKPDLEQLLQHPVKAAVPIDGQTDLPPWYWSQDTMDGSREPFSHRLAAYEQDHAYLVVDDLTGHISDLLDAWGIVDTNHTAWLEKEDATYYPARFISDLIRLDGERIGEVANAFADQVEDADGKVIFKKIAQASRDQKTELKQLVDSFPEYQNSTKKIAGPMTVSFMPEDGERVRAMREGAQALAGELGLAQSEMLNVVESLAEYQENLVDGSALSGQQGIADLVRLNEMNSYLEESQKALSWFADEKQRIVSDIQCLLESFYLHGHLYDRASEKHYGALLGLDNALITILAEWSQAKGDFSFLKQFYFEEIGHQHLISLDLKPEIIPGAVKDLIDAFKSLMAARSGPTAYREWLELVENSSHFQFPELPPGAAEQLSHHLAQLNVTARIALFELVEAADAANLQGRLKQVFQRMPPGLQAHIFENQRLYQIDLDIADGNTLAKHESLVQEIEHLAQQHEEALADEKRLEQRRSEASTRARKSNKHQYDQQIGEARTRKQLLATQLRERGFQLMDTSPVEGELHNGALLIGGITRTTYGRAVQSELDELKRLQARGGLTSMWDYGRGIVHGQSTADVSVRIGGLGLVSFMGIVGAVGAWDALKKIRDDAPDASYADAVSGVAGTIGTAASVMTIIGSARLNYYYQTVSQTEAVLSRLARVNVWGGTIAAWGGFFAAGADWFKQLSILRSDGQSDGTKASALITLTGDSLLLVGSGRMAFTGSGGIYHILRKPASGITWKSVNRSMLSLAGGVFRGLNAYLWIGTAVVFIGNWIQSYYARTDIQRWCEHSAWGNEPRNWSSDEQRHELAKVMYQPALLVKAEKQALDGRTGYCAFRLELPGISALQADNMEWSVLRNEGTTWEPDSDHWNKAVLKQSLGDAGLALEIILTSRELDTINGCYLAFRYKPSSAASWLPESEKAYHYELMLHEQGNLPMTAANETKAWQLVAPLTEANTKLAPMLSAFGFHSLVEAPKGS</sequence>
<feature type="region of interest" description="Disordered" evidence="1">
    <location>
        <begin position="638"/>
        <end position="665"/>
    </location>
</feature>
<evidence type="ECO:0000313" key="4">
    <source>
        <dbReference type="Proteomes" id="UP000536442"/>
    </source>
</evidence>
<dbReference type="Pfam" id="PF20249">
    <property type="entry name" value="VasX_N"/>
    <property type="match status" value="1"/>
</dbReference>
<dbReference type="InterPro" id="IPR046864">
    <property type="entry name" value="VasX_N"/>
</dbReference>
<dbReference type="Proteomes" id="UP000536442">
    <property type="component" value="Unassembled WGS sequence"/>
</dbReference>
<feature type="compositionally biased region" description="Basic and acidic residues" evidence="1">
    <location>
        <begin position="638"/>
        <end position="651"/>
    </location>
</feature>
<proteinExistence type="predicted"/>
<gene>
    <name evidence="3" type="ORF">HLV39_14115</name>
</gene>
<evidence type="ECO:0000256" key="1">
    <source>
        <dbReference type="SAM" id="MobiDB-lite"/>
    </source>
</evidence>